<sequence>MTLQNIRLAAAIVAGIAIALLVAALLLTRATLAEERGKFEIWKTAVAHAQAEAKADALEEKAKQEAKDAKAAQSAQSDYDALRERYTGLVRTQAARHPGSGVDLRRPADDAGVSPEGAENPDLPVGAGDGLPFGTILISQGDALICAENTAYAQGAYSWASQISRPAASPER</sequence>
<feature type="coiled-coil region" evidence="1">
    <location>
        <begin position="48"/>
        <end position="75"/>
    </location>
</feature>
<reference evidence="3 4" key="1">
    <citation type="submission" date="2020-07" db="EMBL/GenBank/DDBJ databases">
        <title>Whole genome sequence of Sphingobium yanoikuyae A3.</title>
        <authorList>
            <person name="Han S.-S."/>
        </authorList>
    </citation>
    <scope>NUCLEOTIDE SEQUENCE [LARGE SCALE GENOMIC DNA]</scope>
    <source>
        <strain evidence="3 4">A3</strain>
    </source>
</reference>
<dbReference type="Proteomes" id="UP000515377">
    <property type="component" value="Chromosome"/>
</dbReference>
<protein>
    <submittedName>
        <fullName evidence="3">Uncharacterized protein</fullName>
    </submittedName>
</protein>
<accession>A0A9X7U9B5</accession>
<dbReference type="EMBL" id="CP060122">
    <property type="protein sequence ID" value="QNG46161.1"/>
    <property type="molecule type" value="Genomic_DNA"/>
</dbReference>
<dbReference type="AlphaFoldDB" id="A0A9X7U9B5"/>
<feature type="region of interest" description="Disordered" evidence="2">
    <location>
        <begin position="90"/>
        <end position="126"/>
    </location>
</feature>
<organism evidence="3 4">
    <name type="scientific">Sphingobium yanoikuyae</name>
    <name type="common">Sphingomonas yanoikuyae</name>
    <dbReference type="NCBI Taxonomy" id="13690"/>
    <lineage>
        <taxon>Bacteria</taxon>
        <taxon>Pseudomonadati</taxon>
        <taxon>Pseudomonadota</taxon>
        <taxon>Alphaproteobacteria</taxon>
        <taxon>Sphingomonadales</taxon>
        <taxon>Sphingomonadaceae</taxon>
        <taxon>Sphingobium</taxon>
    </lineage>
</organism>
<name>A0A9X7U9B5_SPHYA</name>
<keyword evidence="1" id="KW-0175">Coiled coil</keyword>
<proteinExistence type="predicted"/>
<gene>
    <name evidence="3" type="ORF">H3V42_00285</name>
</gene>
<evidence type="ECO:0000313" key="4">
    <source>
        <dbReference type="Proteomes" id="UP000515377"/>
    </source>
</evidence>
<evidence type="ECO:0000256" key="1">
    <source>
        <dbReference type="SAM" id="Coils"/>
    </source>
</evidence>
<evidence type="ECO:0000313" key="3">
    <source>
        <dbReference type="EMBL" id="QNG46161.1"/>
    </source>
</evidence>
<evidence type="ECO:0000256" key="2">
    <source>
        <dbReference type="SAM" id="MobiDB-lite"/>
    </source>
</evidence>